<evidence type="ECO:0000313" key="4">
    <source>
        <dbReference type="Proteomes" id="UP000000763"/>
    </source>
</evidence>
<organism evidence="3 4">
    <name type="scientific">Oryza sativa subsp. japonica</name>
    <name type="common">Rice</name>
    <dbReference type="NCBI Taxonomy" id="39947"/>
    <lineage>
        <taxon>Eukaryota</taxon>
        <taxon>Viridiplantae</taxon>
        <taxon>Streptophyta</taxon>
        <taxon>Embryophyta</taxon>
        <taxon>Tracheophyta</taxon>
        <taxon>Spermatophyta</taxon>
        <taxon>Magnoliopsida</taxon>
        <taxon>Liliopsida</taxon>
        <taxon>Poales</taxon>
        <taxon>Poaceae</taxon>
        <taxon>BOP clade</taxon>
        <taxon>Oryzoideae</taxon>
        <taxon>Oryzeae</taxon>
        <taxon>Oryzinae</taxon>
        <taxon>Oryza</taxon>
        <taxon>Oryza sativa</taxon>
    </lineage>
</organism>
<keyword evidence="2" id="KW-0812">Transmembrane</keyword>
<dbReference type="EMBL" id="AP007205">
    <property type="protein sequence ID" value="BAD38589.1"/>
    <property type="molecule type" value="Genomic_DNA"/>
</dbReference>
<keyword evidence="2" id="KW-0472">Membrane</keyword>
<dbReference type="AlphaFoldDB" id="Q67IV2"/>
<keyword evidence="2" id="KW-1133">Transmembrane helix</keyword>
<feature type="compositionally biased region" description="Basic and acidic residues" evidence="1">
    <location>
        <begin position="27"/>
        <end position="40"/>
    </location>
</feature>
<accession>Q67IV2</accession>
<reference evidence="4" key="2">
    <citation type="journal article" date="2008" name="Nucleic Acids Res.">
        <title>The rice annotation project database (RAP-DB): 2008 update.</title>
        <authorList>
            <consortium name="The rice annotation project (RAP)"/>
        </authorList>
    </citation>
    <scope>GENOME REANNOTATION</scope>
    <source>
        <strain evidence="4">cv. Nipponbare</strain>
    </source>
</reference>
<feature type="compositionally biased region" description="Basic and acidic residues" evidence="1">
    <location>
        <begin position="134"/>
        <end position="143"/>
    </location>
</feature>
<dbReference type="Proteomes" id="UP000000763">
    <property type="component" value="Chromosome 6"/>
</dbReference>
<name>Q67IV2_ORYSJ</name>
<feature type="compositionally biased region" description="Pro residues" evidence="1">
    <location>
        <begin position="46"/>
        <end position="55"/>
    </location>
</feature>
<sequence>MSAPCHRPPPPHGRGPPPLRPDLGGRGGREPPWPRRLDPPRRHRPPPCFPRPPPARSGREGPGASGHCSPPAPSDQIWEGGVGSRAASTLLTAAALRRHRPPPPPGAHAVTVPRLAAGPRFAAGCRPPPCPLRPDLEGREGEPAGRPTPSAPSAGGESEGRGEDLEKFQLHVPHIYTTLIFAGADLYFCRWLFGSKRHVRQRK</sequence>
<evidence type="ECO:0000313" key="3">
    <source>
        <dbReference type="EMBL" id="BAD38589.1"/>
    </source>
</evidence>
<gene>
    <name evidence="3" type="primary">OSJNBa0048L03.37</name>
</gene>
<feature type="compositionally biased region" description="Low complexity" evidence="1">
    <location>
        <begin position="84"/>
        <end position="95"/>
    </location>
</feature>
<protein>
    <submittedName>
        <fullName evidence="3">Uncharacterized protein</fullName>
    </submittedName>
</protein>
<feature type="region of interest" description="Disordered" evidence="1">
    <location>
        <begin position="1"/>
        <end position="162"/>
    </location>
</feature>
<evidence type="ECO:0000256" key="1">
    <source>
        <dbReference type="SAM" id="MobiDB-lite"/>
    </source>
</evidence>
<proteinExistence type="predicted"/>
<evidence type="ECO:0000256" key="2">
    <source>
        <dbReference type="SAM" id="Phobius"/>
    </source>
</evidence>
<feature type="compositionally biased region" description="Pro residues" evidence="1">
    <location>
        <begin position="1"/>
        <end position="20"/>
    </location>
</feature>
<feature type="transmembrane region" description="Helical" evidence="2">
    <location>
        <begin position="175"/>
        <end position="193"/>
    </location>
</feature>
<reference evidence="4" key="1">
    <citation type="journal article" date="2005" name="Nature">
        <title>The map-based sequence of the rice genome.</title>
        <authorList>
            <consortium name="International rice genome sequencing project (IRGSP)"/>
            <person name="Matsumoto T."/>
            <person name="Wu J."/>
            <person name="Kanamori H."/>
            <person name="Katayose Y."/>
            <person name="Fujisawa M."/>
            <person name="Namiki N."/>
            <person name="Mizuno H."/>
            <person name="Yamamoto K."/>
            <person name="Antonio B.A."/>
            <person name="Baba T."/>
            <person name="Sakata K."/>
            <person name="Nagamura Y."/>
            <person name="Aoki H."/>
            <person name="Arikawa K."/>
            <person name="Arita K."/>
            <person name="Bito T."/>
            <person name="Chiden Y."/>
            <person name="Fujitsuka N."/>
            <person name="Fukunaka R."/>
            <person name="Hamada M."/>
            <person name="Harada C."/>
            <person name="Hayashi A."/>
            <person name="Hijishita S."/>
            <person name="Honda M."/>
            <person name="Hosokawa S."/>
            <person name="Ichikawa Y."/>
            <person name="Idonuma A."/>
            <person name="Iijima M."/>
            <person name="Ikeda M."/>
            <person name="Ikeno M."/>
            <person name="Ito K."/>
            <person name="Ito S."/>
            <person name="Ito T."/>
            <person name="Ito Y."/>
            <person name="Ito Y."/>
            <person name="Iwabuchi A."/>
            <person name="Kamiya K."/>
            <person name="Karasawa W."/>
            <person name="Kurita K."/>
            <person name="Katagiri S."/>
            <person name="Kikuta A."/>
            <person name="Kobayashi H."/>
            <person name="Kobayashi N."/>
            <person name="Machita K."/>
            <person name="Maehara T."/>
            <person name="Masukawa M."/>
            <person name="Mizubayashi T."/>
            <person name="Mukai Y."/>
            <person name="Nagasaki H."/>
            <person name="Nagata Y."/>
            <person name="Naito S."/>
            <person name="Nakashima M."/>
            <person name="Nakama Y."/>
            <person name="Nakamichi Y."/>
            <person name="Nakamura M."/>
            <person name="Meguro A."/>
            <person name="Negishi M."/>
            <person name="Ohta I."/>
            <person name="Ohta T."/>
            <person name="Okamoto M."/>
            <person name="Ono N."/>
            <person name="Saji S."/>
            <person name="Sakaguchi M."/>
            <person name="Sakai K."/>
            <person name="Shibata M."/>
            <person name="Shimokawa T."/>
            <person name="Song J."/>
            <person name="Takazaki Y."/>
            <person name="Terasawa K."/>
            <person name="Tsugane M."/>
            <person name="Tsuji K."/>
            <person name="Ueda S."/>
            <person name="Waki K."/>
            <person name="Yamagata H."/>
            <person name="Yamamoto M."/>
            <person name="Yamamoto S."/>
            <person name="Yamane H."/>
            <person name="Yoshiki S."/>
            <person name="Yoshihara R."/>
            <person name="Yukawa K."/>
            <person name="Zhong H."/>
            <person name="Yano M."/>
            <person name="Yuan Q."/>
            <person name="Ouyang S."/>
            <person name="Liu J."/>
            <person name="Jones K.M."/>
            <person name="Gansberger K."/>
            <person name="Moffat K."/>
            <person name="Hill J."/>
            <person name="Bera J."/>
            <person name="Fadrosh D."/>
            <person name="Jin S."/>
            <person name="Johri S."/>
            <person name="Kim M."/>
            <person name="Overton L."/>
            <person name="Reardon M."/>
            <person name="Tsitrin T."/>
            <person name="Vuong H."/>
            <person name="Weaver B."/>
            <person name="Ciecko A."/>
            <person name="Tallon L."/>
            <person name="Jackson J."/>
            <person name="Pai G."/>
            <person name="Aken S.V."/>
            <person name="Utterback T."/>
            <person name="Reidmuller S."/>
            <person name="Feldblyum T."/>
            <person name="Hsiao J."/>
            <person name="Zismann V."/>
            <person name="Iobst S."/>
            <person name="de Vazeille A.R."/>
            <person name="Buell C.R."/>
            <person name="Ying K."/>
            <person name="Li Y."/>
            <person name="Lu T."/>
            <person name="Huang Y."/>
            <person name="Zhao Q."/>
            <person name="Feng Q."/>
            <person name="Zhang L."/>
            <person name="Zhu J."/>
            <person name="Weng Q."/>
            <person name="Mu J."/>
            <person name="Lu Y."/>
            <person name="Fan D."/>
            <person name="Liu Y."/>
            <person name="Guan J."/>
            <person name="Zhang Y."/>
            <person name="Yu S."/>
            <person name="Liu X."/>
            <person name="Zhang Y."/>
            <person name="Hong G."/>
            <person name="Han B."/>
            <person name="Choisne N."/>
            <person name="Demange N."/>
            <person name="Orjeda G."/>
            <person name="Samain S."/>
            <person name="Cattolico L."/>
            <person name="Pelletier E."/>
            <person name="Couloux A."/>
            <person name="Segurens B."/>
            <person name="Wincker P."/>
            <person name="D'Hont A."/>
            <person name="Scarpelli C."/>
            <person name="Weissenbach J."/>
            <person name="Salanoubat M."/>
            <person name="Quetier F."/>
            <person name="Yu Y."/>
            <person name="Kim H.R."/>
            <person name="Rambo T."/>
            <person name="Currie J."/>
            <person name="Collura K."/>
            <person name="Luo M."/>
            <person name="Yang T."/>
            <person name="Ammiraju J.S.S."/>
            <person name="Engler F."/>
            <person name="Soderlund C."/>
            <person name="Wing R.A."/>
            <person name="Palmer L.E."/>
            <person name="de la Bastide M."/>
            <person name="Spiegel L."/>
            <person name="Nascimento L."/>
            <person name="Zutavern T."/>
            <person name="O'Shaughnessy A."/>
            <person name="Dike S."/>
            <person name="Dedhia N."/>
            <person name="Preston R."/>
            <person name="Balija V."/>
            <person name="McCombie W.R."/>
            <person name="Chow T."/>
            <person name="Chen H."/>
            <person name="Chung M."/>
            <person name="Chen C."/>
            <person name="Shaw J."/>
            <person name="Wu H."/>
            <person name="Hsiao K."/>
            <person name="Chao Y."/>
            <person name="Chu M."/>
            <person name="Cheng C."/>
            <person name="Hour A."/>
            <person name="Lee P."/>
            <person name="Lin S."/>
            <person name="Lin Y."/>
            <person name="Liou J."/>
            <person name="Liu S."/>
            <person name="Hsing Y."/>
            <person name="Raghuvanshi S."/>
            <person name="Mohanty A."/>
            <person name="Bharti A.K."/>
            <person name="Gaur A."/>
            <person name="Gupta V."/>
            <person name="Kumar D."/>
            <person name="Ravi V."/>
            <person name="Vij S."/>
            <person name="Kapur A."/>
            <person name="Khurana P."/>
            <person name="Khurana P."/>
            <person name="Khurana J.P."/>
            <person name="Tyagi A.K."/>
            <person name="Gaikwad K."/>
            <person name="Singh A."/>
            <person name="Dalal V."/>
            <person name="Srivastava S."/>
            <person name="Dixit A."/>
            <person name="Pal A.K."/>
            <person name="Ghazi I.A."/>
            <person name="Yadav M."/>
            <person name="Pandit A."/>
            <person name="Bhargava A."/>
            <person name="Sureshbabu K."/>
            <person name="Batra K."/>
            <person name="Sharma T.R."/>
            <person name="Mohapatra T."/>
            <person name="Singh N.K."/>
            <person name="Messing J."/>
            <person name="Nelson A.B."/>
            <person name="Fuks G."/>
            <person name="Kavchok S."/>
            <person name="Keizer G."/>
            <person name="Linton E."/>
            <person name="Llaca V."/>
            <person name="Song R."/>
            <person name="Tanyolac B."/>
            <person name="Young S."/>
            <person name="Ho-Il K."/>
            <person name="Hahn J.H."/>
            <person name="Sangsakoo G."/>
            <person name="Vanavichit A."/>
            <person name="de Mattos Luiz.A.T."/>
            <person name="Zimmer P.D."/>
            <person name="Malone G."/>
            <person name="Dellagostin O."/>
            <person name="de Oliveira A.C."/>
            <person name="Bevan M."/>
            <person name="Bancroft I."/>
            <person name="Minx P."/>
            <person name="Cordum H."/>
            <person name="Wilson R."/>
            <person name="Cheng Z."/>
            <person name="Jin W."/>
            <person name="Jiang J."/>
            <person name="Leong S.A."/>
            <person name="Iwama H."/>
            <person name="Gojobori T."/>
            <person name="Itoh T."/>
            <person name="Niimura Y."/>
            <person name="Fujii Y."/>
            <person name="Habara T."/>
            <person name="Sakai H."/>
            <person name="Sato Y."/>
            <person name="Wilson G."/>
            <person name="Kumar K."/>
            <person name="McCouch S."/>
            <person name="Juretic N."/>
            <person name="Hoen D."/>
            <person name="Wright S."/>
            <person name="Bruskiewich R."/>
            <person name="Bureau T."/>
            <person name="Miyao A."/>
            <person name="Hirochika H."/>
            <person name="Nishikawa T."/>
            <person name="Kadowaki K."/>
            <person name="Sugiura M."/>
            <person name="Burr B."/>
            <person name="Sasaki T."/>
        </authorList>
    </citation>
    <scope>NUCLEOTIDE SEQUENCE [LARGE SCALE GENOMIC DNA]</scope>
    <source>
        <strain evidence="4">cv. Nipponbare</strain>
    </source>
</reference>